<dbReference type="PANTHER" id="PTHR10133">
    <property type="entry name" value="DNA POLYMERASE I"/>
    <property type="match status" value="1"/>
</dbReference>
<dbReference type="PRINTS" id="PR00868">
    <property type="entry name" value="DNAPOLI"/>
</dbReference>
<dbReference type="GO" id="GO:0039693">
    <property type="term" value="P:viral DNA genome replication"/>
    <property type="evidence" value="ECO:0007669"/>
    <property type="project" value="UniProtKB-KW"/>
</dbReference>
<evidence type="ECO:0000259" key="11">
    <source>
        <dbReference type="SMART" id="SM00482"/>
    </source>
</evidence>
<comment type="catalytic activity">
    <reaction evidence="10">
        <text>DNA(n) + a 2'-deoxyribonucleoside 5'-triphosphate = DNA(n+1) + diphosphate</text>
        <dbReference type="Rhea" id="RHEA:22508"/>
        <dbReference type="Rhea" id="RHEA-COMP:17339"/>
        <dbReference type="Rhea" id="RHEA-COMP:17340"/>
        <dbReference type="ChEBI" id="CHEBI:33019"/>
        <dbReference type="ChEBI" id="CHEBI:61560"/>
        <dbReference type="ChEBI" id="CHEBI:173112"/>
        <dbReference type="EC" id="2.7.7.7"/>
    </reaction>
</comment>
<protein>
    <recommendedName>
        <fullName evidence="3">DNA polymerase</fullName>
        <ecNumber evidence="2">2.7.7.7</ecNumber>
    </recommendedName>
</protein>
<proteinExistence type="inferred from homology"/>
<comment type="similarity">
    <text evidence="1">Belongs to the DNA polymerase type-A family.</text>
</comment>
<dbReference type="EC" id="2.7.7.7" evidence="2"/>
<accession>A0A2K9VI21</accession>
<feature type="domain" description="DNA-directed DNA polymerase family A palm" evidence="11">
    <location>
        <begin position="453"/>
        <end position="702"/>
    </location>
</feature>
<dbReference type="InterPro" id="IPR019760">
    <property type="entry name" value="DNA-dir_DNA_pol_A_CS"/>
</dbReference>
<gene>
    <name evidence="12" type="ORF">PsPhPollyC_gp32</name>
</gene>
<keyword evidence="5" id="KW-0548">Nucleotidyltransferase</keyword>
<evidence type="ECO:0000256" key="1">
    <source>
        <dbReference type="ARBA" id="ARBA00007705"/>
    </source>
</evidence>
<keyword evidence="8" id="KW-1194">Viral DNA replication</keyword>
<evidence type="ECO:0000313" key="12">
    <source>
        <dbReference type="EMBL" id="AUV61928.1"/>
    </source>
</evidence>
<evidence type="ECO:0000256" key="9">
    <source>
        <dbReference type="ARBA" id="ARBA00023125"/>
    </source>
</evidence>
<keyword evidence="6" id="KW-0235">DNA replication</keyword>
<dbReference type="GO" id="GO:0003677">
    <property type="term" value="F:DNA binding"/>
    <property type="evidence" value="ECO:0007669"/>
    <property type="project" value="UniProtKB-KW"/>
</dbReference>
<dbReference type="GO" id="GO:0006302">
    <property type="term" value="P:double-strand break repair"/>
    <property type="evidence" value="ECO:0007669"/>
    <property type="project" value="TreeGrafter"/>
</dbReference>
<evidence type="ECO:0000256" key="7">
    <source>
        <dbReference type="ARBA" id="ARBA00022932"/>
    </source>
</evidence>
<keyword evidence="13" id="KW-1185">Reference proteome</keyword>
<dbReference type="Gene3D" id="1.10.150.20">
    <property type="entry name" value="5' to 3' exonuclease, C-terminal subdomain"/>
    <property type="match status" value="1"/>
</dbReference>
<dbReference type="PANTHER" id="PTHR10133:SF27">
    <property type="entry name" value="DNA POLYMERASE NU"/>
    <property type="match status" value="1"/>
</dbReference>
<evidence type="ECO:0000313" key="13">
    <source>
        <dbReference type="Proteomes" id="UP000241341"/>
    </source>
</evidence>
<dbReference type="PROSITE" id="PS00447">
    <property type="entry name" value="DNA_POLYMERASE_A"/>
    <property type="match status" value="1"/>
</dbReference>
<evidence type="ECO:0000256" key="3">
    <source>
        <dbReference type="ARBA" id="ARBA00015749"/>
    </source>
</evidence>
<dbReference type="Pfam" id="PF00476">
    <property type="entry name" value="DNA_pol_A"/>
    <property type="match status" value="1"/>
</dbReference>
<dbReference type="SMART" id="SM00482">
    <property type="entry name" value="POLAc"/>
    <property type="match status" value="1"/>
</dbReference>
<organism evidence="12 13">
    <name type="scientific">Pseudomonas phage PollyC</name>
    <dbReference type="NCBI Taxonomy" id="2079290"/>
    <lineage>
        <taxon>Viruses</taxon>
        <taxon>Duplodnaviria</taxon>
        <taxon>Heunggongvirae</taxon>
        <taxon>Uroviricota</taxon>
        <taxon>Caudoviricetes</taxon>
        <taxon>Autographivirales</taxon>
        <taxon>Autonotataviridae</taxon>
        <taxon>Pollyceevirus</taxon>
        <taxon>Pollyceevirus pollyC</taxon>
    </lineage>
</organism>
<dbReference type="OrthoDB" id="308at10239"/>
<evidence type="ECO:0000256" key="6">
    <source>
        <dbReference type="ARBA" id="ARBA00022705"/>
    </source>
</evidence>
<dbReference type="GO" id="GO:0006261">
    <property type="term" value="P:DNA-templated DNA replication"/>
    <property type="evidence" value="ECO:0007669"/>
    <property type="project" value="InterPro"/>
</dbReference>
<dbReference type="InterPro" id="IPR043502">
    <property type="entry name" value="DNA/RNA_pol_sf"/>
</dbReference>
<dbReference type="GO" id="GO:0003887">
    <property type="term" value="F:DNA-directed DNA polymerase activity"/>
    <property type="evidence" value="ECO:0007669"/>
    <property type="project" value="UniProtKB-KW"/>
</dbReference>
<evidence type="ECO:0000256" key="8">
    <source>
        <dbReference type="ARBA" id="ARBA00023109"/>
    </source>
</evidence>
<evidence type="ECO:0000256" key="10">
    <source>
        <dbReference type="ARBA" id="ARBA00049244"/>
    </source>
</evidence>
<keyword evidence="9" id="KW-0238">DNA-binding</keyword>
<sequence length="772" mass="86397">MTFATLDVETTIKQSYKRKANAFDPENWVVWVGSAVANEAVVTQRFKTQEESKGWFARWLGERPQVKVIVGFNIKFDILHAIARDEESYTAYKQFIVNGGQLWDVQLAEYLLRGMEQSSHMLSLDEVAPKYGGHVKPDPVKEMWAAGIDTPDIPDDLMLEYLPGDITNTRKSFLGQIVAAKKVSQQKSIMLNNGALVFTIEAEKNGMKVDYELGLQLAAELEEQLDGLLKELEKHLPEDLPFAFNWGSRPQLSALIFGGDIKYTVKEPMLDDDSQPVYYQLKELHYVCADGSTIECEKYNDAIIAGQAAPVLSYFLSGKNAGSPKTKNMTVPDLARGVKMRNVDRIYCFKGVTAPREQWKTATEGVYKTSSAVIAALGNQGIPFLEALAERAKVDKDLGTYFIRNDKDGKPTGMLTMVQLDGLIHHMINMTSTVTARFSSSNPNMQNIPKGDKSKIKQVFISRFGDGYIIQSDFTALEIYIQAIITNCRQMIQDLLEGLDMHVSRVASTMGITYDEAFQKCKVDEIPEWVQKRSKAKNFSFQRAYGAGAQAISDSTGIPLDEVKLLIEAEALRYPEVETFYADLIVKITASKSGCRKVLPHPDFPAKQVPLGVGYYRTPDGKLYSYQEQCAPKFVVEREGIFSSFSPTEAKNYIVQGSGAEWAKAACWLLVREFYRRDNFGGLALLINQVHDAAYADAHADVAEEAAAVIHACMELASPFMETYFNWHCPVHVPSETTYGRSMAEELKVPNVKANAEAIKPELYDRYISQYA</sequence>
<dbReference type="InterPro" id="IPR002298">
    <property type="entry name" value="DNA_polymerase_A"/>
</dbReference>
<keyword evidence="4" id="KW-0808">Transferase</keyword>
<evidence type="ECO:0000256" key="5">
    <source>
        <dbReference type="ARBA" id="ARBA00022695"/>
    </source>
</evidence>
<name>A0A2K9VI21_9CAUD</name>
<dbReference type="InterPro" id="IPR001098">
    <property type="entry name" value="DNA-dir_DNA_pol_A_palm_dom"/>
</dbReference>
<dbReference type="EMBL" id="MG775261">
    <property type="protein sequence ID" value="AUV61928.1"/>
    <property type="molecule type" value="Genomic_DNA"/>
</dbReference>
<dbReference type="Gene3D" id="3.30.70.370">
    <property type="match status" value="1"/>
</dbReference>
<evidence type="ECO:0000256" key="4">
    <source>
        <dbReference type="ARBA" id="ARBA00022679"/>
    </source>
</evidence>
<reference evidence="12 13" key="1">
    <citation type="submission" date="2018-01" db="EMBL/GenBank/DDBJ databases">
        <title>Pseudomonas phages infecting Pseudomonas sp. isolated from Prunus avium.</title>
        <authorList>
            <person name="Colberg O."/>
            <person name="Byth Carstens A."/>
        </authorList>
    </citation>
    <scope>NUCLEOTIDE SEQUENCE [LARGE SCALE GENOMIC DNA]</scope>
</reference>
<keyword evidence="7" id="KW-0239">DNA-directed DNA polymerase</keyword>
<evidence type="ECO:0000256" key="2">
    <source>
        <dbReference type="ARBA" id="ARBA00012417"/>
    </source>
</evidence>
<dbReference type="Proteomes" id="UP000241341">
    <property type="component" value="Segment"/>
</dbReference>
<dbReference type="SUPFAM" id="SSF56672">
    <property type="entry name" value="DNA/RNA polymerases"/>
    <property type="match status" value="1"/>
</dbReference>